<dbReference type="InterPro" id="IPR052091">
    <property type="entry name" value="Beta-ala_Activ/Resist"/>
</dbReference>
<dbReference type="GO" id="GO:0006629">
    <property type="term" value="P:lipid metabolic process"/>
    <property type="evidence" value="ECO:0007669"/>
    <property type="project" value="UniProtKB-KW"/>
</dbReference>
<dbReference type="SMART" id="SM00564">
    <property type="entry name" value="PQQ"/>
    <property type="match status" value="8"/>
</dbReference>
<dbReference type="PROSITE" id="PS50075">
    <property type="entry name" value="CARRIER"/>
    <property type="match status" value="1"/>
</dbReference>
<dbReference type="PANTHER" id="PTHR44394:SF1">
    <property type="entry name" value="BETA-ALANINE-ACTIVATING ENZYME"/>
    <property type="match status" value="1"/>
</dbReference>
<dbReference type="SUPFAM" id="SSF50998">
    <property type="entry name" value="Quinoprotein alcohol dehydrogenase-like"/>
    <property type="match status" value="1"/>
</dbReference>
<dbReference type="GO" id="GO:0043041">
    <property type="term" value="P:amino acid activation for nonribosomal peptide biosynthetic process"/>
    <property type="evidence" value="ECO:0007669"/>
    <property type="project" value="TreeGrafter"/>
</dbReference>
<dbReference type="Gene3D" id="3.30.300.30">
    <property type="match status" value="1"/>
</dbReference>
<organism evidence="6 7">
    <name type="scientific">Hymenochirus boettgeri</name>
    <name type="common">Congo dwarf clawed frog</name>
    <dbReference type="NCBI Taxonomy" id="247094"/>
    <lineage>
        <taxon>Eukaryota</taxon>
        <taxon>Metazoa</taxon>
        <taxon>Chordata</taxon>
        <taxon>Craniata</taxon>
        <taxon>Vertebrata</taxon>
        <taxon>Euteleostomi</taxon>
        <taxon>Amphibia</taxon>
        <taxon>Batrachia</taxon>
        <taxon>Anura</taxon>
        <taxon>Pipoidea</taxon>
        <taxon>Pipidae</taxon>
        <taxon>Pipinae</taxon>
        <taxon>Hymenochirus</taxon>
    </lineage>
</organism>
<gene>
    <name evidence="6" type="ORF">GDO86_000412</name>
</gene>
<feature type="domain" description="Carrier" evidence="5">
    <location>
        <begin position="552"/>
        <end position="629"/>
    </location>
</feature>
<evidence type="ECO:0000256" key="4">
    <source>
        <dbReference type="SAM" id="SignalP"/>
    </source>
</evidence>
<dbReference type="PROSITE" id="PS00455">
    <property type="entry name" value="AMP_BINDING"/>
    <property type="match status" value="1"/>
</dbReference>
<reference evidence="6" key="1">
    <citation type="thesis" date="2020" institute="ProQuest LLC" country="789 East Eisenhower Parkway, Ann Arbor, MI, USA">
        <title>Comparative Genomics and Chromosome Evolution.</title>
        <authorList>
            <person name="Mudd A.B."/>
        </authorList>
    </citation>
    <scope>NUCLEOTIDE SEQUENCE</scope>
    <source>
        <strain evidence="6">Female2</strain>
        <tissue evidence="6">Blood</tissue>
    </source>
</reference>
<evidence type="ECO:0000256" key="1">
    <source>
        <dbReference type="ARBA" id="ARBA00006432"/>
    </source>
</evidence>
<dbReference type="SUPFAM" id="SSF56801">
    <property type="entry name" value="Acetyl-CoA synthetase-like"/>
    <property type="match status" value="1"/>
</dbReference>
<evidence type="ECO:0000259" key="5">
    <source>
        <dbReference type="PROSITE" id="PS50075"/>
    </source>
</evidence>
<sequence length="1091" mass="122525">MACQAAFIRLQGIFLLPYLDVLLIKASSLALTSTHVKTCTQTLLRLDYQPLQATIHSQPPHDIFVHAVRHFPTTNFPSFGEDPSAQATSPPDTIRISIHQAMRLVGKMNFKLIFTDWTEHNSSRIQHLDVILFTVRGNGIPIVLSLRQKLHEQGNETDEHGPQEHGNTAEKFDQNGKVKENLNCQEKHCLAYILHTSGTTGAPKIVSVPHQCIVPNIVHLRRIFDITPSDLLFLASPLTFDPSVIELFLALSSGACLLIVPNPIKMMPDMLCNLLFHQHRVTVLQVTPTFLRRFGSHSIRSSLLCEGSCLRVLALGGEPFPAIRVIRGWKEPGNRTRLFNLYGITEVSSWATYYEIPEQMIYVQKGEEPSVPLGIPLYGTIVEIQNEDGSKTTKGEGQVLLGGRERMCFIDKELILPYGTLRKTGDWVTLRNGEMFFLGRKDNQIKRHGKRINLEYVQHVAESIGLVDTCTTLWFQDSKLIIFAVPKDSVEKKILWKELQSHLLSYAVPDDMILVDSLPLTKHGKVDTSSLNHMYCEYLQNKKSPYLLQGPDDLWKSLQIIWKSVLGLPEETPAVPEDSLFLLSGGDSLTVMRLQQEIETLVGRPVTGLVEAILNNSFLSIYKHISKSMQVNEQKSNKNQHSVSEDIRHSPINESRKNVGKRKDHPDKLKGNVNWFVSLSRGSCLYGNLPAEIAAQQYLLYNGLNSDSKRLKQNQDKLFTEFSHDRTSNHAYKSSMGGSLNRATLYLQQKWMSDTGKCVDASPLLVKPVNDSPVTIYIGSHSHRMQALDLQTGKVIWERVLGDRIESSAGVSKCGTFILVGCYDGSLYVLCKWDGRTHWIFRTGNTVKSSPAVDSLGGLVFVGSHDEHLYALDIEEKKCVWKSYCGGGALFSSPFLCFKPYHLYVATLRGLIMAVHPGTGRIIWKYDCGKPIFASPLCSSDHVFIGCVDENFYCFSHEGEKIWNFTTNGPIFSSPCLSQLSNFIIFGSHDGFIYCCNIVGGLVWKYKTSSRVYATPFVFPHPSTFDCELLAAASTDGNLYILDLQTGLLQIEYRLEGEIFSSPVVWRSNLVIGCRNDYVYCLDLLYKNAGE</sequence>
<keyword evidence="2" id="KW-0443">Lipid metabolism</keyword>
<dbReference type="Gene3D" id="3.40.50.12780">
    <property type="entry name" value="N-terminal domain of ligase-like"/>
    <property type="match status" value="1"/>
</dbReference>
<dbReference type="InterPro" id="IPR020845">
    <property type="entry name" value="AMP-binding_CS"/>
</dbReference>
<comment type="similarity">
    <text evidence="1">Belongs to the ATP-dependent AMP-binding enzyme family.</text>
</comment>
<dbReference type="Pfam" id="PF13570">
    <property type="entry name" value="Beta-prop_ACSF4"/>
    <property type="match status" value="1"/>
</dbReference>
<dbReference type="InterPro" id="IPR042099">
    <property type="entry name" value="ANL_N_sf"/>
</dbReference>
<dbReference type="InterPro" id="IPR015943">
    <property type="entry name" value="WD40/YVTN_repeat-like_dom_sf"/>
</dbReference>
<feature type="chain" id="PRO_5035813200" description="Carrier domain-containing protein" evidence="4">
    <location>
        <begin position="31"/>
        <end position="1091"/>
    </location>
</feature>
<feature type="compositionally biased region" description="Basic and acidic residues" evidence="3">
    <location>
        <begin position="643"/>
        <end position="657"/>
    </location>
</feature>
<evidence type="ECO:0000256" key="2">
    <source>
        <dbReference type="ARBA" id="ARBA00023098"/>
    </source>
</evidence>
<dbReference type="OrthoDB" id="408177at2759"/>
<evidence type="ECO:0000313" key="6">
    <source>
        <dbReference type="EMBL" id="KAG8453774.1"/>
    </source>
</evidence>
<keyword evidence="7" id="KW-1185">Reference proteome</keyword>
<dbReference type="InterPro" id="IPR009081">
    <property type="entry name" value="PP-bd_ACP"/>
</dbReference>
<dbReference type="AlphaFoldDB" id="A0A8T2KD47"/>
<feature type="signal peptide" evidence="4">
    <location>
        <begin position="1"/>
        <end position="30"/>
    </location>
</feature>
<protein>
    <recommendedName>
        <fullName evidence="5">Carrier domain-containing protein</fullName>
    </recommendedName>
</protein>
<dbReference type="Proteomes" id="UP000812440">
    <property type="component" value="Chromosome 1"/>
</dbReference>
<dbReference type="InterPro" id="IPR002372">
    <property type="entry name" value="PQQ_rpt_dom"/>
</dbReference>
<keyword evidence="4" id="KW-0732">Signal</keyword>
<dbReference type="Gene3D" id="1.10.1200.10">
    <property type="entry name" value="ACP-like"/>
    <property type="match status" value="1"/>
</dbReference>
<accession>A0A8T2KD47</accession>
<dbReference type="Gene3D" id="2.40.10.480">
    <property type="match status" value="1"/>
</dbReference>
<dbReference type="InterPro" id="IPR036736">
    <property type="entry name" value="ACP-like_sf"/>
</dbReference>
<evidence type="ECO:0000256" key="3">
    <source>
        <dbReference type="SAM" id="MobiDB-lite"/>
    </source>
</evidence>
<proteinExistence type="inferred from homology"/>
<dbReference type="Pfam" id="PF00550">
    <property type="entry name" value="PP-binding"/>
    <property type="match status" value="1"/>
</dbReference>
<name>A0A8T2KD47_9PIPI</name>
<dbReference type="InterPro" id="IPR011047">
    <property type="entry name" value="Quinoprotein_ADH-like_sf"/>
</dbReference>
<dbReference type="PANTHER" id="PTHR44394">
    <property type="entry name" value="BETA-ALANINE-ACTIVATING ENZYME"/>
    <property type="match status" value="1"/>
</dbReference>
<feature type="region of interest" description="Disordered" evidence="3">
    <location>
        <begin position="632"/>
        <end position="666"/>
    </location>
</feature>
<dbReference type="EMBL" id="JAACNH010000001">
    <property type="protein sequence ID" value="KAG8453774.1"/>
    <property type="molecule type" value="Genomic_DNA"/>
</dbReference>
<evidence type="ECO:0000313" key="7">
    <source>
        <dbReference type="Proteomes" id="UP000812440"/>
    </source>
</evidence>
<dbReference type="InterPro" id="IPR018391">
    <property type="entry name" value="PQQ_b-propeller_rpt"/>
</dbReference>
<dbReference type="Gene3D" id="2.130.10.10">
    <property type="entry name" value="YVTN repeat-like/Quinoprotein amine dehydrogenase"/>
    <property type="match status" value="2"/>
</dbReference>
<dbReference type="InterPro" id="IPR000873">
    <property type="entry name" value="AMP-dep_synth/lig_dom"/>
</dbReference>
<dbReference type="InterPro" id="IPR045851">
    <property type="entry name" value="AMP-bd_C_sf"/>
</dbReference>
<feature type="compositionally biased region" description="Polar residues" evidence="3">
    <location>
        <begin position="632"/>
        <end position="642"/>
    </location>
</feature>
<dbReference type="Pfam" id="PF00501">
    <property type="entry name" value="AMP-binding"/>
    <property type="match status" value="1"/>
</dbReference>
<comment type="caution">
    <text evidence="6">The sequence shown here is derived from an EMBL/GenBank/DDBJ whole genome shotgun (WGS) entry which is preliminary data.</text>
</comment>